<evidence type="ECO:0000256" key="2">
    <source>
        <dbReference type="PIRSR" id="PIRSR605754-1"/>
    </source>
</evidence>
<dbReference type="Pfam" id="PF04203">
    <property type="entry name" value="Sortase"/>
    <property type="match status" value="1"/>
</dbReference>
<evidence type="ECO:0000256" key="3">
    <source>
        <dbReference type="SAM" id="MobiDB-lite"/>
    </source>
</evidence>
<dbReference type="Gene3D" id="2.40.260.10">
    <property type="entry name" value="Sortase"/>
    <property type="match status" value="1"/>
</dbReference>
<gene>
    <name evidence="5" type="ORF">SAMN02745116_00158</name>
</gene>
<accession>A0A1T4KAP5</accession>
<feature type="active site" description="Acyl-thioester intermediate" evidence="2">
    <location>
        <position position="218"/>
    </location>
</feature>
<evidence type="ECO:0000256" key="4">
    <source>
        <dbReference type="SAM" id="SignalP"/>
    </source>
</evidence>
<evidence type="ECO:0000313" key="5">
    <source>
        <dbReference type="EMBL" id="SJZ39538.1"/>
    </source>
</evidence>
<dbReference type="EMBL" id="FUXI01000002">
    <property type="protein sequence ID" value="SJZ39538.1"/>
    <property type="molecule type" value="Genomic_DNA"/>
</dbReference>
<keyword evidence="6" id="KW-1185">Reference proteome</keyword>
<dbReference type="InterPro" id="IPR023365">
    <property type="entry name" value="Sortase_dom-sf"/>
</dbReference>
<dbReference type="SUPFAM" id="SSF63817">
    <property type="entry name" value="Sortase"/>
    <property type="match status" value="1"/>
</dbReference>
<proteinExistence type="predicted"/>
<dbReference type="InterPro" id="IPR005754">
    <property type="entry name" value="Sortase"/>
</dbReference>
<feature type="compositionally biased region" description="Polar residues" evidence="3">
    <location>
        <begin position="33"/>
        <end position="49"/>
    </location>
</feature>
<organism evidence="5 6">
    <name type="scientific">Pilibacter termitis</name>
    <dbReference type="NCBI Taxonomy" id="263852"/>
    <lineage>
        <taxon>Bacteria</taxon>
        <taxon>Bacillati</taxon>
        <taxon>Bacillota</taxon>
        <taxon>Bacilli</taxon>
        <taxon>Lactobacillales</taxon>
        <taxon>Enterococcaceae</taxon>
        <taxon>Pilibacter</taxon>
    </lineage>
</organism>
<feature type="active site" description="Proton donor/acceptor" evidence="2">
    <location>
        <position position="150"/>
    </location>
</feature>
<name>A0A1T4KAP5_9ENTE</name>
<reference evidence="5 6" key="1">
    <citation type="submission" date="2017-02" db="EMBL/GenBank/DDBJ databases">
        <authorList>
            <person name="Peterson S.W."/>
        </authorList>
    </citation>
    <scope>NUCLEOTIDE SEQUENCE [LARGE SCALE GENOMIC DNA]</scope>
    <source>
        <strain evidence="5 6">ATCC BAA-1030</strain>
    </source>
</reference>
<dbReference type="OrthoDB" id="3177627at2"/>
<dbReference type="Proteomes" id="UP000190328">
    <property type="component" value="Unassembled WGS sequence"/>
</dbReference>
<dbReference type="GO" id="GO:0016787">
    <property type="term" value="F:hydrolase activity"/>
    <property type="evidence" value="ECO:0007669"/>
    <property type="project" value="UniProtKB-KW"/>
</dbReference>
<dbReference type="STRING" id="263852.SAMN02745116_00158"/>
<feature type="signal peptide" evidence="4">
    <location>
        <begin position="1"/>
        <end position="18"/>
    </location>
</feature>
<feature type="region of interest" description="Disordered" evidence="3">
    <location>
        <begin position="33"/>
        <end position="55"/>
    </location>
</feature>
<sequence>MKTRKLLIFLASSVAALALVAIVSTFFLLTNQGDKSASGSKDQTTSSVTNDDDRSIDIVNEADANPDDKGKLAIYAGGADDLMGEDLPDTANNYTSQYFIIKNQIIHYTVAGTRTGQAVINKNPKTEAATWGGVTAQSCVDNKNTHFIAHNPGAFNVLTQLKNNDMITVVDSAKKKRNYRVRVITRVDDKAYEIGTKRDYWSIITGTGGGERITLQTCLSRTTNLIVIAY</sequence>
<protein>
    <submittedName>
        <fullName evidence="5">Sortase family protein</fullName>
    </submittedName>
</protein>
<keyword evidence="4" id="KW-0732">Signal</keyword>
<dbReference type="RefSeq" id="WP_078806135.1">
    <property type="nucleotide sequence ID" value="NZ_FUXI01000002.1"/>
</dbReference>
<keyword evidence="1" id="KW-0378">Hydrolase</keyword>
<feature type="chain" id="PRO_5038609693" evidence="4">
    <location>
        <begin position="19"/>
        <end position="230"/>
    </location>
</feature>
<evidence type="ECO:0000313" key="6">
    <source>
        <dbReference type="Proteomes" id="UP000190328"/>
    </source>
</evidence>
<dbReference type="AlphaFoldDB" id="A0A1T4KAP5"/>
<evidence type="ECO:0000256" key="1">
    <source>
        <dbReference type="ARBA" id="ARBA00022801"/>
    </source>
</evidence>